<dbReference type="Proteomes" id="UP000671852">
    <property type="component" value="Chromosome"/>
</dbReference>
<dbReference type="GO" id="GO:0005886">
    <property type="term" value="C:plasma membrane"/>
    <property type="evidence" value="ECO:0007669"/>
    <property type="project" value="TreeGrafter"/>
</dbReference>
<keyword evidence="3" id="KW-0201">Cytochrome c-type biogenesis</keyword>
<dbReference type="PANTHER" id="PTHR30071">
    <property type="entry name" value="HEME EXPORTER PROTEIN C"/>
    <property type="match status" value="1"/>
</dbReference>
<dbReference type="KEGG" id="saqt:GJV85_07600"/>
<dbReference type="Pfam" id="PF05140">
    <property type="entry name" value="ResB"/>
    <property type="match status" value="2"/>
</dbReference>
<evidence type="ECO:0000313" key="9">
    <source>
        <dbReference type="EMBL" id="QSZ41978.1"/>
    </source>
</evidence>
<dbReference type="InterPro" id="IPR007816">
    <property type="entry name" value="ResB-like_domain"/>
</dbReference>
<feature type="transmembrane region" description="Helical" evidence="6">
    <location>
        <begin position="742"/>
        <end position="762"/>
    </location>
</feature>
<reference evidence="9" key="2">
    <citation type="submission" date="2021-04" db="EMBL/GenBank/DDBJ databases">
        <title>Isolation and characterization of a novel species of the genus Sulfurimonas.</title>
        <authorList>
            <person name="Fukui M."/>
        </authorList>
    </citation>
    <scope>NUCLEOTIDE SEQUENCE</scope>
    <source>
        <strain evidence="9">H1576</strain>
    </source>
</reference>
<dbReference type="Pfam" id="PF01578">
    <property type="entry name" value="Cytochrom_C_asm"/>
    <property type="match status" value="1"/>
</dbReference>
<protein>
    <submittedName>
        <fullName evidence="9">Cytochrome C biogenesis protein</fullName>
    </submittedName>
</protein>
<keyword evidence="10" id="KW-1185">Reference proteome</keyword>
<evidence type="ECO:0000313" key="10">
    <source>
        <dbReference type="Proteomes" id="UP000671852"/>
    </source>
</evidence>
<comment type="subcellular location">
    <subcellularLocation>
        <location evidence="1">Membrane</location>
        <topology evidence="1">Multi-pass membrane protein</topology>
    </subcellularLocation>
</comment>
<evidence type="ECO:0000259" key="7">
    <source>
        <dbReference type="Pfam" id="PF01578"/>
    </source>
</evidence>
<sequence>MKQLISLFRSMKTMAILMLIFAISVGYATIVENDFGTMTAKAEIYNARWFEILLGLLAVNLSLNIVHFKMYTLKKAPIFIFHLAFLVILIGAAITRYAGYEGNMHIREGSTSSTITSAETFYLVNASVNGKKAHYEEALYLSKRRKNDVSTSLEVDGKNVDIELLEYIPDAMESLEEDANGHPIAKLMITNSGKGKPVALDIGMYYDAGNFILDFNSGESFDKPVISMYMEGDELFMKHDMKLSFFRMADRAQGDLVANVKEAFHTRVLYSTDLGSFVLRDFMPKASKTIVSNPDSKMNSMGVDALRFKVTVDGKSDESLVYGRAKAIGQEQHLIVNGVDVHIAYGAKEIPIPFKIKLLDFQLDRYPGSMSPASYASEVELIDTAEGVRMPFRIYMNHILDYQNFRFFQASYDQDEKGTVLSVNNDPGTLPTYIGYTLLALGMFWTLFTGSGRFSKLSNKAKKAAASKVVPALLALGLVVGVTPTEAAELDPSIKTILAFDKEHSKKFGQLIVQDTKGRMKPMDTLATEILAKVYSSSSLKVAGVKLIPTQVVLGMMIRPDIYRDVKLIKTKDEEINRALGAKLDAKYVSFSQFFMDAENMRGYKLAEIVEAASRKEPKHRNKLDKAALKVDEKLNVAYMVFTGSLLKIWPKTDDANNKWFATIEALQTFQAEEGMKVRNIAVAYFNAVDTALSSGNWSESDKAAEEIIAYQKDVGAAVYPSENKINAEVFYNKTNVFEALWPLYFIVGFILLILSFTKILYPKMGMSTVTKASLGLLILFFVAHTMGLALRWYISGHAPWSNGFESMTYIAWATVLAGFIFSRHSPITLASTSILAGLILFVAHLSWMNPQITNLVPVLNSYWLSIHVSMITASYGFLALGALLGFIVIILFIVKTKKNENQISLSIKELNAINEMSIIIGLVLLTVGNFLGGVWANESWGRYWGWDPKETWALVTILVYAVVIHLRFIKTLYSEFNFAVVSLLSFTTVLMTYFGVNYYLAGMHSYAKGDPVPIPDFVPVTYAIVFIVIALAFRNRKIV</sequence>
<keyword evidence="2 6" id="KW-0812">Transmembrane</keyword>
<dbReference type="GO" id="GO:0017004">
    <property type="term" value="P:cytochrome complex assembly"/>
    <property type="evidence" value="ECO:0007669"/>
    <property type="project" value="UniProtKB-KW"/>
</dbReference>
<accession>A0A975GD47</accession>
<evidence type="ECO:0000256" key="2">
    <source>
        <dbReference type="ARBA" id="ARBA00022692"/>
    </source>
</evidence>
<feature type="transmembrane region" description="Helical" evidence="6">
    <location>
        <begin position="47"/>
        <end position="66"/>
    </location>
</feature>
<feature type="transmembrane region" description="Helical" evidence="6">
    <location>
        <begin position="774"/>
        <end position="795"/>
    </location>
</feature>
<feature type="transmembrane region" description="Helical" evidence="6">
    <location>
        <begin position="869"/>
        <end position="895"/>
    </location>
</feature>
<evidence type="ECO:0000256" key="5">
    <source>
        <dbReference type="ARBA" id="ARBA00023136"/>
    </source>
</evidence>
<evidence type="ECO:0000256" key="4">
    <source>
        <dbReference type="ARBA" id="ARBA00022989"/>
    </source>
</evidence>
<dbReference type="AlphaFoldDB" id="A0A975GD47"/>
<feature type="transmembrane region" description="Helical" evidence="6">
    <location>
        <begin position="830"/>
        <end position="849"/>
    </location>
</feature>
<name>A0A975GD47_9BACT</name>
<reference evidence="9" key="1">
    <citation type="submission" date="2019-11" db="EMBL/GenBank/DDBJ databases">
        <authorList>
            <person name="Kojima H."/>
        </authorList>
    </citation>
    <scope>NUCLEOTIDE SEQUENCE</scope>
    <source>
        <strain evidence="9">H1576</strain>
    </source>
</reference>
<evidence type="ECO:0000256" key="1">
    <source>
        <dbReference type="ARBA" id="ARBA00004141"/>
    </source>
</evidence>
<dbReference type="InterPro" id="IPR002541">
    <property type="entry name" value="Cyt_c_assembly"/>
</dbReference>
<feature type="transmembrane region" description="Helical" evidence="6">
    <location>
        <begin position="1013"/>
        <end position="1034"/>
    </location>
</feature>
<evidence type="ECO:0000259" key="8">
    <source>
        <dbReference type="Pfam" id="PF05140"/>
    </source>
</evidence>
<keyword evidence="5 6" id="KW-0472">Membrane</keyword>
<feature type="transmembrane region" description="Helical" evidence="6">
    <location>
        <begin position="952"/>
        <end position="970"/>
    </location>
</feature>
<organism evidence="9 10">
    <name type="scientific">Sulfurimonas aquatica</name>
    <dbReference type="NCBI Taxonomy" id="2672570"/>
    <lineage>
        <taxon>Bacteria</taxon>
        <taxon>Pseudomonadati</taxon>
        <taxon>Campylobacterota</taxon>
        <taxon>Epsilonproteobacteria</taxon>
        <taxon>Campylobacterales</taxon>
        <taxon>Sulfurimonadaceae</taxon>
        <taxon>Sulfurimonas</taxon>
    </lineage>
</organism>
<gene>
    <name evidence="9" type="ORF">GJV85_07600</name>
</gene>
<feature type="transmembrane region" description="Helical" evidence="6">
    <location>
        <begin position="78"/>
        <end position="98"/>
    </location>
</feature>
<evidence type="ECO:0000256" key="3">
    <source>
        <dbReference type="ARBA" id="ARBA00022748"/>
    </source>
</evidence>
<dbReference type="PANTHER" id="PTHR30071:SF1">
    <property type="entry name" value="CYTOCHROME B_B6 PROTEIN-RELATED"/>
    <property type="match status" value="1"/>
</dbReference>
<feature type="domain" description="ResB-like" evidence="8">
    <location>
        <begin position="75"/>
        <end position="116"/>
    </location>
</feature>
<dbReference type="EMBL" id="CP046072">
    <property type="protein sequence ID" value="QSZ41978.1"/>
    <property type="molecule type" value="Genomic_DNA"/>
</dbReference>
<dbReference type="GO" id="GO:0020037">
    <property type="term" value="F:heme binding"/>
    <property type="evidence" value="ECO:0007669"/>
    <property type="project" value="InterPro"/>
</dbReference>
<keyword evidence="4 6" id="KW-1133">Transmembrane helix</keyword>
<dbReference type="RefSeq" id="WP_207560795.1">
    <property type="nucleotide sequence ID" value="NZ_CP046072.1"/>
</dbReference>
<proteinExistence type="predicted"/>
<feature type="transmembrane region" description="Helical" evidence="6">
    <location>
        <begin position="807"/>
        <end position="823"/>
    </location>
</feature>
<feature type="transmembrane region" description="Helical" evidence="6">
    <location>
        <begin position="977"/>
        <end position="1001"/>
    </location>
</feature>
<feature type="domain" description="Cytochrome c assembly protein" evidence="7">
    <location>
        <begin position="801"/>
        <end position="1005"/>
    </location>
</feature>
<feature type="domain" description="ResB-like" evidence="8">
    <location>
        <begin position="342"/>
        <end position="417"/>
    </location>
</feature>
<evidence type="ECO:0000256" key="6">
    <source>
        <dbReference type="SAM" id="Phobius"/>
    </source>
</evidence>
<feature type="transmembrane region" description="Helical" evidence="6">
    <location>
        <begin position="916"/>
        <end position="937"/>
    </location>
</feature>
<dbReference type="InterPro" id="IPR045062">
    <property type="entry name" value="Cyt_c_biogenesis_CcsA/CcmC"/>
</dbReference>